<dbReference type="PROSITE" id="PS50172">
    <property type="entry name" value="BRCT"/>
    <property type="match status" value="1"/>
</dbReference>
<sequence>MSNAAARSTWGCWIDIHGPMVRYLKGKVASIDKCNSSNAIYVHEKCLYCSDNWLPLGCHVLCPEHVSKTLPDELSTHTKENGNSSSLRQSQCTDKKGKFDDHHRKNQQKDQLNTSNASSLPHSQQSDDGGISKDRERDDQRTHKCDTSNLSSLPQSCHPYEEGISNAYQEEAIKAYQHDTSSCPSDQLVLLGLSFSASEKDSLQEFARWTNATQAKEWAKNVTHVIVGKGAGSSWNRSFEVLMAILLGKWVVHFEWIADCSPEMPPRPEASYEVAFSMDSVRTIDGPKKGRIRANKGTPNLFSGLRFCLSAYMNPDNRRRLRGLTAAAEGRVLEGGDLERFLLKNPDGSSVRPYYFVYDDGAPREFALSTLRKEVEEARKHAAAGARVTCHSRVLDAIAAYDVEILDGKKDRSTS</sequence>
<evidence type="ECO:0000256" key="9">
    <source>
        <dbReference type="SAM" id="MobiDB-lite"/>
    </source>
</evidence>
<evidence type="ECO:0000256" key="6">
    <source>
        <dbReference type="ARBA" id="ARBA00022833"/>
    </source>
</evidence>
<evidence type="ECO:0000259" key="10">
    <source>
        <dbReference type="PROSITE" id="PS50172"/>
    </source>
</evidence>
<dbReference type="AlphaFoldDB" id="A0A1E5VAC1"/>
<protein>
    <recommendedName>
        <fullName evidence="10">BRCT domain-containing protein</fullName>
    </recommendedName>
</protein>
<dbReference type="GO" id="GO:0000724">
    <property type="term" value="P:double-strand break repair via homologous recombination"/>
    <property type="evidence" value="ECO:0007669"/>
    <property type="project" value="TreeGrafter"/>
</dbReference>
<feature type="compositionally biased region" description="Polar residues" evidence="9">
    <location>
        <begin position="109"/>
        <end position="127"/>
    </location>
</feature>
<dbReference type="GO" id="GO:0004842">
    <property type="term" value="F:ubiquitin-protein transferase activity"/>
    <property type="evidence" value="ECO:0007669"/>
    <property type="project" value="TreeGrafter"/>
</dbReference>
<accession>A0A1E5VAC1</accession>
<dbReference type="EMBL" id="LWDX02046324">
    <property type="protein sequence ID" value="OEL22096.1"/>
    <property type="molecule type" value="Genomic_DNA"/>
</dbReference>
<evidence type="ECO:0000313" key="11">
    <source>
        <dbReference type="EMBL" id="OEL22096.1"/>
    </source>
</evidence>
<keyword evidence="7" id="KW-0234">DNA repair</keyword>
<dbReference type="Proteomes" id="UP000095767">
    <property type="component" value="Unassembled WGS sequence"/>
</dbReference>
<dbReference type="PANTHER" id="PTHR13763:SF6">
    <property type="entry name" value="OS05G0486600 PROTEIN"/>
    <property type="match status" value="1"/>
</dbReference>
<keyword evidence="5" id="KW-0863">Zinc-finger</keyword>
<dbReference type="Gene3D" id="3.40.50.10190">
    <property type="entry name" value="BRCT domain"/>
    <property type="match status" value="1"/>
</dbReference>
<feature type="domain" description="BRCT" evidence="10">
    <location>
        <begin position="188"/>
        <end position="274"/>
    </location>
</feature>
<dbReference type="SUPFAM" id="SSF52113">
    <property type="entry name" value="BRCT domain"/>
    <property type="match status" value="1"/>
</dbReference>
<keyword evidence="3" id="KW-0677">Repeat</keyword>
<dbReference type="Pfam" id="PF00533">
    <property type="entry name" value="BRCT"/>
    <property type="match status" value="1"/>
</dbReference>
<organism evidence="11 12">
    <name type="scientific">Dichanthelium oligosanthes</name>
    <dbReference type="NCBI Taxonomy" id="888268"/>
    <lineage>
        <taxon>Eukaryota</taxon>
        <taxon>Viridiplantae</taxon>
        <taxon>Streptophyta</taxon>
        <taxon>Embryophyta</taxon>
        <taxon>Tracheophyta</taxon>
        <taxon>Spermatophyta</taxon>
        <taxon>Magnoliopsida</taxon>
        <taxon>Liliopsida</taxon>
        <taxon>Poales</taxon>
        <taxon>Poaceae</taxon>
        <taxon>PACMAD clade</taxon>
        <taxon>Panicoideae</taxon>
        <taxon>Panicodae</taxon>
        <taxon>Paniceae</taxon>
        <taxon>Dichantheliinae</taxon>
        <taxon>Dichanthelium</taxon>
    </lineage>
</organism>
<evidence type="ECO:0000256" key="4">
    <source>
        <dbReference type="ARBA" id="ARBA00022763"/>
    </source>
</evidence>
<keyword evidence="12" id="KW-1185">Reference proteome</keyword>
<gene>
    <name evidence="11" type="ORF">BAE44_0016883</name>
</gene>
<evidence type="ECO:0000256" key="8">
    <source>
        <dbReference type="ARBA" id="ARBA00023242"/>
    </source>
</evidence>
<keyword evidence="4" id="KW-0227">DNA damage</keyword>
<comment type="subcellular location">
    <subcellularLocation>
        <location evidence="1">Nucleus</location>
    </subcellularLocation>
</comment>
<name>A0A1E5VAC1_9POAL</name>
<dbReference type="InterPro" id="IPR036420">
    <property type="entry name" value="BRCT_dom_sf"/>
</dbReference>
<dbReference type="FunFam" id="3.40.50.10190:FF:000006">
    <property type="entry name" value="Breast cancer type 1 susceptibility protein homolog"/>
    <property type="match status" value="1"/>
</dbReference>
<feature type="compositionally biased region" description="Basic and acidic residues" evidence="9">
    <location>
        <begin position="93"/>
        <end position="103"/>
    </location>
</feature>
<evidence type="ECO:0000256" key="7">
    <source>
        <dbReference type="ARBA" id="ARBA00023204"/>
    </source>
</evidence>
<feature type="region of interest" description="Disordered" evidence="9">
    <location>
        <begin position="74"/>
        <end position="158"/>
    </location>
</feature>
<dbReference type="GO" id="GO:0005634">
    <property type="term" value="C:nucleus"/>
    <property type="evidence" value="ECO:0007669"/>
    <property type="project" value="UniProtKB-SubCell"/>
</dbReference>
<dbReference type="SMART" id="SM00292">
    <property type="entry name" value="BRCT"/>
    <property type="match status" value="1"/>
</dbReference>
<dbReference type="InterPro" id="IPR031099">
    <property type="entry name" value="BRCA1-associated"/>
</dbReference>
<dbReference type="OrthoDB" id="6105938at2759"/>
<evidence type="ECO:0000256" key="3">
    <source>
        <dbReference type="ARBA" id="ARBA00022737"/>
    </source>
</evidence>
<evidence type="ECO:0000256" key="2">
    <source>
        <dbReference type="ARBA" id="ARBA00022723"/>
    </source>
</evidence>
<dbReference type="GO" id="GO:0008270">
    <property type="term" value="F:zinc ion binding"/>
    <property type="evidence" value="ECO:0007669"/>
    <property type="project" value="UniProtKB-KW"/>
</dbReference>
<keyword evidence="6" id="KW-0862">Zinc</keyword>
<dbReference type="GO" id="GO:0045944">
    <property type="term" value="P:positive regulation of transcription by RNA polymerase II"/>
    <property type="evidence" value="ECO:0007669"/>
    <property type="project" value="TreeGrafter"/>
</dbReference>
<proteinExistence type="predicted"/>
<keyword evidence="8" id="KW-0539">Nucleus</keyword>
<feature type="compositionally biased region" description="Basic and acidic residues" evidence="9">
    <location>
        <begin position="130"/>
        <end position="146"/>
    </location>
</feature>
<dbReference type="PANTHER" id="PTHR13763">
    <property type="entry name" value="BREAST CANCER TYPE 1 SUSCEPTIBILITY PROTEIN BRCA1"/>
    <property type="match status" value="1"/>
</dbReference>
<evidence type="ECO:0000256" key="1">
    <source>
        <dbReference type="ARBA" id="ARBA00004123"/>
    </source>
</evidence>
<keyword evidence="2" id="KW-0479">Metal-binding</keyword>
<feature type="compositionally biased region" description="Polar residues" evidence="9">
    <location>
        <begin position="81"/>
        <end position="92"/>
    </location>
</feature>
<dbReference type="InterPro" id="IPR001357">
    <property type="entry name" value="BRCT_dom"/>
</dbReference>
<comment type="caution">
    <text evidence="11">The sequence shown here is derived from an EMBL/GenBank/DDBJ whole genome shotgun (WGS) entry which is preliminary data.</text>
</comment>
<evidence type="ECO:0000256" key="5">
    <source>
        <dbReference type="ARBA" id="ARBA00022771"/>
    </source>
</evidence>
<evidence type="ECO:0000313" key="12">
    <source>
        <dbReference type="Proteomes" id="UP000095767"/>
    </source>
</evidence>
<dbReference type="STRING" id="888268.A0A1E5VAC1"/>
<reference evidence="11 12" key="1">
    <citation type="submission" date="2016-09" db="EMBL/GenBank/DDBJ databases">
        <title>The draft genome of Dichanthelium oligosanthes: A C3 panicoid grass species.</title>
        <authorList>
            <person name="Studer A.J."/>
            <person name="Schnable J.C."/>
            <person name="Brutnell T.P."/>
        </authorList>
    </citation>
    <scope>NUCLEOTIDE SEQUENCE [LARGE SCALE GENOMIC DNA]</scope>
    <source>
        <strain evidence="12">cv. Kellogg 1175</strain>
        <tissue evidence="11">Leaf</tissue>
    </source>
</reference>